<sequence length="73" mass="8040">MTNEKIRFLDLAIANRGVNQPDPIFFGIAWLKSLPQAIFSLVVTPEGYAIIAMQQGNRGFPPLALCIKTMTSC</sequence>
<protein>
    <submittedName>
        <fullName evidence="1">Uncharacterized protein</fullName>
    </submittedName>
</protein>
<gene>
    <name evidence="1" type="ORF">BJP36_04140</name>
</gene>
<accession>A0A1D9FV11</accession>
<proteinExistence type="predicted"/>
<dbReference type="AlphaFoldDB" id="A0A1D9FV11"/>
<reference evidence="2" key="1">
    <citation type="submission" date="2016-10" db="EMBL/GenBank/DDBJ databases">
        <title>Comparative genomics uncovers the prolific and rare metabolic potential of the cyanobacterial genus Moorea.</title>
        <authorList>
            <person name="Leao T."/>
            <person name="Castelao G."/>
            <person name="Korobeynikov A."/>
            <person name="Monroe E.A."/>
            <person name="Podell S."/>
            <person name="Glukhov E."/>
            <person name="Allen E."/>
            <person name="Gerwick W.H."/>
            <person name="Gerwick L."/>
        </authorList>
    </citation>
    <scope>NUCLEOTIDE SEQUENCE [LARGE SCALE GENOMIC DNA]</scope>
    <source>
        <strain evidence="2">JHB</strain>
    </source>
</reference>
<name>A0A1D9FV11_MOOP1</name>
<dbReference type="EMBL" id="CP017708">
    <property type="protein sequence ID" value="AOY79222.1"/>
    <property type="molecule type" value="Genomic_DNA"/>
</dbReference>
<evidence type="ECO:0000313" key="1">
    <source>
        <dbReference type="EMBL" id="AOY79222.1"/>
    </source>
</evidence>
<dbReference type="Proteomes" id="UP000176944">
    <property type="component" value="Chromosome"/>
</dbReference>
<evidence type="ECO:0000313" key="2">
    <source>
        <dbReference type="Proteomes" id="UP000176944"/>
    </source>
</evidence>
<organism evidence="1 2">
    <name type="scientific">Moorena producens (strain JHB)</name>
    <dbReference type="NCBI Taxonomy" id="1454205"/>
    <lineage>
        <taxon>Bacteria</taxon>
        <taxon>Bacillati</taxon>
        <taxon>Cyanobacteriota</taxon>
        <taxon>Cyanophyceae</taxon>
        <taxon>Coleofasciculales</taxon>
        <taxon>Coleofasciculaceae</taxon>
        <taxon>Moorena</taxon>
    </lineage>
</organism>